<dbReference type="Proteomes" id="UP000005286">
    <property type="component" value="Unassembled WGS sequence"/>
</dbReference>
<evidence type="ECO:0000313" key="4">
    <source>
        <dbReference type="Proteomes" id="UP000005286"/>
    </source>
</evidence>
<proteinExistence type="predicted"/>
<comment type="caution">
    <text evidence="3">The sequence shown here is derived from an EMBL/GenBank/DDBJ whole genome shotgun (WGS) entry which is preliminary data.</text>
</comment>
<dbReference type="InterPro" id="IPR043730">
    <property type="entry name" value="DUF5673"/>
</dbReference>
<dbReference type="Pfam" id="PF18923">
    <property type="entry name" value="DUF5673"/>
    <property type="match status" value="1"/>
</dbReference>
<dbReference type="AlphaFoldDB" id="F0GUZ1"/>
<dbReference type="EMBL" id="AEXM01000012">
    <property type="protein sequence ID" value="EGC82479.1"/>
    <property type="molecule type" value="Genomic_DNA"/>
</dbReference>
<keyword evidence="1" id="KW-1133">Transmembrane helix</keyword>
<keyword evidence="4" id="KW-1185">Reference proteome</keyword>
<keyword evidence="1" id="KW-0472">Membrane</keyword>
<sequence>MKSFDSMIIVLYGVIVVFFLYRIVKQMRDKKKLEGNIESFKRPSSTFEVILFSVLTVTGIVNLYFGYVQNNKQNMLTAVVMIALAVVFAISTRSKLYVAENGILSNAAFSTYKQIKKWGFDPENGDFVMLVKDQKGENREVTKVNKADIERINTLIRKYKLGK</sequence>
<name>F0GUZ1_9FIRM</name>
<gene>
    <name evidence="3" type="ORF">HMPREF9290_1567</name>
</gene>
<dbReference type="eggNOG" id="ENOG50337YV">
    <property type="taxonomic scope" value="Bacteria"/>
</dbReference>
<dbReference type="RefSeq" id="WP_004834352.1">
    <property type="nucleotide sequence ID" value="NZ_AEXM01000012.1"/>
</dbReference>
<feature type="transmembrane region" description="Helical" evidence="1">
    <location>
        <begin position="45"/>
        <end position="67"/>
    </location>
</feature>
<evidence type="ECO:0000259" key="2">
    <source>
        <dbReference type="Pfam" id="PF18923"/>
    </source>
</evidence>
<dbReference type="STRING" id="879305.HMPREF9290_1567"/>
<keyword evidence="1" id="KW-0812">Transmembrane</keyword>
<reference evidence="3 4" key="1">
    <citation type="submission" date="2011-01" db="EMBL/GenBank/DDBJ databases">
        <authorList>
            <person name="Durkin A.S."/>
            <person name="Madupu R."/>
            <person name="Torralba M."/>
            <person name="Gillis M."/>
            <person name="Methe B."/>
            <person name="Sutton G."/>
            <person name="Nelson K.E."/>
        </authorList>
    </citation>
    <scope>NUCLEOTIDE SEQUENCE [LARGE SCALE GENOMIC DNA]</scope>
    <source>
        <strain evidence="3 4">ACS-065-V-Col13</strain>
    </source>
</reference>
<dbReference type="PATRIC" id="fig|879305.3.peg.623"/>
<organism evidence="3 4">
    <name type="scientific">Anaerococcus prevotii ACS-065-V-Col13</name>
    <dbReference type="NCBI Taxonomy" id="879305"/>
    <lineage>
        <taxon>Bacteria</taxon>
        <taxon>Bacillati</taxon>
        <taxon>Bacillota</taxon>
        <taxon>Tissierellia</taxon>
        <taxon>Tissierellales</taxon>
        <taxon>Peptoniphilaceae</taxon>
        <taxon>Anaerococcus</taxon>
    </lineage>
</organism>
<protein>
    <submittedName>
        <fullName evidence="3">Conserved domain protein</fullName>
    </submittedName>
</protein>
<feature type="transmembrane region" description="Helical" evidence="1">
    <location>
        <begin position="73"/>
        <end position="91"/>
    </location>
</feature>
<evidence type="ECO:0000256" key="1">
    <source>
        <dbReference type="SAM" id="Phobius"/>
    </source>
</evidence>
<feature type="transmembrane region" description="Helical" evidence="1">
    <location>
        <begin position="6"/>
        <end position="24"/>
    </location>
</feature>
<accession>F0GUZ1</accession>
<feature type="domain" description="DUF5673" evidence="2">
    <location>
        <begin position="95"/>
        <end position="160"/>
    </location>
</feature>
<evidence type="ECO:0000313" key="3">
    <source>
        <dbReference type="EMBL" id="EGC82479.1"/>
    </source>
</evidence>